<comment type="caution">
    <text evidence="2">The sequence shown here is derived from an EMBL/GenBank/DDBJ whole genome shotgun (WGS) entry which is preliminary data.</text>
</comment>
<evidence type="ECO:0000256" key="1">
    <source>
        <dbReference type="SAM" id="Phobius"/>
    </source>
</evidence>
<proteinExistence type="predicted"/>
<feature type="transmembrane region" description="Helical" evidence="1">
    <location>
        <begin position="48"/>
        <end position="71"/>
    </location>
</feature>
<dbReference type="AlphaFoldDB" id="A0A418V9L2"/>
<dbReference type="Proteomes" id="UP000286287">
    <property type="component" value="Unassembled WGS sequence"/>
</dbReference>
<organism evidence="2 3">
    <name type="scientific">Deinococcus cavernae</name>
    <dbReference type="NCBI Taxonomy" id="2320857"/>
    <lineage>
        <taxon>Bacteria</taxon>
        <taxon>Thermotogati</taxon>
        <taxon>Deinococcota</taxon>
        <taxon>Deinococci</taxon>
        <taxon>Deinococcales</taxon>
        <taxon>Deinococcaceae</taxon>
        <taxon>Deinococcus</taxon>
    </lineage>
</organism>
<dbReference type="EMBL" id="QYUJ01000014">
    <property type="protein sequence ID" value="RJF72736.1"/>
    <property type="molecule type" value="Genomic_DNA"/>
</dbReference>
<evidence type="ECO:0008006" key="4">
    <source>
        <dbReference type="Google" id="ProtNLM"/>
    </source>
</evidence>
<dbReference type="RefSeq" id="WP_119765165.1">
    <property type="nucleotide sequence ID" value="NZ_QYUJ01000014.1"/>
</dbReference>
<keyword evidence="1" id="KW-1133">Transmembrane helix</keyword>
<evidence type="ECO:0000313" key="2">
    <source>
        <dbReference type="EMBL" id="RJF72736.1"/>
    </source>
</evidence>
<gene>
    <name evidence="2" type="ORF">D3875_15500</name>
</gene>
<sequence length="74" mass="8243">MTIGILMVVVGAVLQFWLGNRAFKRRNQSGLETFSSYGKAMGTQAGERIILVISRLLIFVGLIWVGSAWLVNRM</sequence>
<name>A0A418V9L2_9DEIO</name>
<keyword evidence="3" id="KW-1185">Reference proteome</keyword>
<dbReference type="OrthoDB" id="1376305at2"/>
<accession>A0A418V9L2</accession>
<reference evidence="2 3" key="1">
    <citation type="submission" date="2018-09" db="EMBL/GenBank/DDBJ databases">
        <authorList>
            <person name="Zhu H."/>
        </authorList>
    </citation>
    <scope>NUCLEOTIDE SEQUENCE [LARGE SCALE GENOMIC DNA]</scope>
    <source>
        <strain evidence="2 3">K2S05-167</strain>
    </source>
</reference>
<protein>
    <recommendedName>
        <fullName evidence="4">Molybdenum ABC transporter permease</fullName>
    </recommendedName>
</protein>
<evidence type="ECO:0000313" key="3">
    <source>
        <dbReference type="Proteomes" id="UP000286287"/>
    </source>
</evidence>
<keyword evidence="1" id="KW-0472">Membrane</keyword>
<keyword evidence="1" id="KW-0812">Transmembrane</keyword>